<dbReference type="KEGG" id="elq:Ga0102493_11896"/>
<reference evidence="2 3" key="1">
    <citation type="submission" date="2014-04" db="EMBL/GenBank/DDBJ databases">
        <title>A comprehensive comparison of genomes of Erythrobacter spp. Strains.</title>
        <authorList>
            <person name="Zheng Q."/>
        </authorList>
    </citation>
    <scope>NUCLEOTIDE SEQUENCE [LARGE SCALE GENOMIC DNA]</scope>
    <source>
        <strain evidence="2 3">DSM 8509</strain>
    </source>
</reference>
<sequence length="300" mass="31763">MSAGGGRAPPYRYEFAPPPTGIARRVNTFYTLETEAGRIEEMMPAYSAQIFVFIRGSAHIRYVGGGEGRSESITINAPLLRAAPFAIQGPALIVGASLTPTGWAALADLPVDKVHDATLSAGDILGADALARIERAMEGGAEAVIAALGEVIGAADRGPVAAHMPTIKAIAAWLAGSFNPALESLHRSSPVASRQLQRVSRRYYGVPPAQLAKRVRAIRAAMLLANPDLPEPMREEVLGAYFDQAHLIRDIRRFTGRKPSDLVLKGLARSTLDPAAHGPAADPLRATGRADLPVVTGLSR</sequence>
<dbReference type="Proteomes" id="UP000027866">
    <property type="component" value="Unassembled WGS sequence"/>
</dbReference>
<dbReference type="SMART" id="SM00342">
    <property type="entry name" value="HTH_ARAC"/>
    <property type="match status" value="1"/>
</dbReference>
<protein>
    <recommendedName>
        <fullName evidence="1">HTH araC/xylS-type domain-containing protein</fullName>
    </recommendedName>
</protein>
<accession>A0A074MNJ2</accession>
<dbReference type="RefSeq" id="WP_034902597.1">
    <property type="nucleotide sequence ID" value="NZ_CP017057.1"/>
</dbReference>
<organism evidence="2 3">
    <name type="scientific">Erythrobacter litoralis</name>
    <dbReference type="NCBI Taxonomy" id="39960"/>
    <lineage>
        <taxon>Bacteria</taxon>
        <taxon>Pseudomonadati</taxon>
        <taxon>Pseudomonadota</taxon>
        <taxon>Alphaproteobacteria</taxon>
        <taxon>Sphingomonadales</taxon>
        <taxon>Erythrobacteraceae</taxon>
        <taxon>Erythrobacter/Porphyrobacter group</taxon>
        <taxon>Erythrobacter</taxon>
    </lineage>
</organism>
<comment type="caution">
    <text evidence="2">The sequence shown here is derived from an EMBL/GenBank/DDBJ whole genome shotgun (WGS) entry which is preliminary data.</text>
</comment>
<gene>
    <name evidence="2" type="ORF">EH32_09970</name>
</gene>
<dbReference type="GO" id="GO:0043565">
    <property type="term" value="F:sequence-specific DNA binding"/>
    <property type="evidence" value="ECO:0007669"/>
    <property type="project" value="InterPro"/>
</dbReference>
<evidence type="ECO:0000313" key="3">
    <source>
        <dbReference type="Proteomes" id="UP000027866"/>
    </source>
</evidence>
<dbReference type="AlphaFoldDB" id="A0A074MNJ2"/>
<dbReference type="GO" id="GO:0003700">
    <property type="term" value="F:DNA-binding transcription factor activity"/>
    <property type="evidence" value="ECO:0007669"/>
    <property type="project" value="InterPro"/>
</dbReference>
<dbReference type="PROSITE" id="PS01124">
    <property type="entry name" value="HTH_ARAC_FAMILY_2"/>
    <property type="match status" value="1"/>
</dbReference>
<evidence type="ECO:0000313" key="2">
    <source>
        <dbReference type="EMBL" id="KEO96546.1"/>
    </source>
</evidence>
<dbReference type="OrthoDB" id="323290at2"/>
<name>A0A074MNJ2_9SPHN</name>
<dbReference type="Gene3D" id="1.10.10.60">
    <property type="entry name" value="Homeodomain-like"/>
    <property type="match status" value="1"/>
</dbReference>
<dbReference type="PATRIC" id="fig|39960.10.peg.3148"/>
<evidence type="ECO:0000259" key="1">
    <source>
        <dbReference type="PROSITE" id="PS01124"/>
    </source>
</evidence>
<dbReference type="InterPro" id="IPR018060">
    <property type="entry name" value="HTH_AraC"/>
</dbReference>
<dbReference type="EMBL" id="JMIX01000005">
    <property type="protein sequence ID" value="KEO96546.1"/>
    <property type="molecule type" value="Genomic_DNA"/>
</dbReference>
<keyword evidence="3" id="KW-1185">Reference proteome</keyword>
<feature type="domain" description="HTH araC/xylS-type" evidence="1">
    <location>
        <begin position="182"/>
        <end position="265"/>
    </location>
</feature>
<proteinExistence type="predicted"/>